<dbReference type="SUPFAM" id="SSF46689">
    <property type="entry name" value="Homeodomain-like"/>
    <property type="match status" value="1"/>
</dbReference>
<dbReference type="OrthoDB" id="6159439at2759"/>
<evidence type="ECO:0000256" key="3">
    <source>
        <dbReference type="ARBA" id="ARBA00023242"/>
    </source>
</evidence>
<proteinExistence type="predicted"/>
<evidence type="ECO:0000313" key="8">
    <source>
        <dbReference type="EnsemblMetazoa" id="CLYHEMP023643.1"/>
    </source>
</evidence>
<feature type="compositionally biased region" description="Basic and acidic residues" evidence="6">
    <location>
        <begin position="133"/>
        <end position="145"/>
    </location>
</feature>
<evidence type="ECO:0000256" key="6">
    <source>
        <dbReference type="SAM" id="MobiDB-lite"/>
    </source>
</evidence>
<reference evidence="8" key="1">
    <citation type="submission" date="2021-01" db="UniProtKB">
        <authorList>
            <consortium name="EnsemblMetazoa"/>
        </authorList>
    </citation>
    <scope>IDENTIFICATION</scope>
</reference>
<name>A0A7M5XHZ0_9CNID</name>
<feature type="DNA-binding region" description="Homeobox" evidence="4">
    <location>
        <begin position="351"/>
        <end position="410"/>
    </location>
</feature>
<dbReference type="CDD" id="cd00086">
    <property type="entry name" value="homeodomain"/>
    <property type="match status" value="1"/>
</dbReference>
<dbReference type="GO" id="GO:0000981">
    <property type="term" value="F:DNA-binding transcription factor activity, RNA polymerase II-specific"/>
    <property type="evidence" value="ECO:0007669"/>
    <property type="project" value="InterPro"/>
</dbReference>
<dbReference type="InterPro" id="IPR001356">
    <property type="entry name" value="HD"/>
</dbReference>
<dbReference type="InterPro" id="IPR017970">
    <property type="entry name" value="Homeobox_CS"/>
</dbReference>
<evidence type="ECO:0000313" key="9">
    <source>
        <dbReference type="Proteomes" id="UP000594262"/>
    </source>
</evidence>
<dbReference type="GO" id="GO:0000978">
    <property type="term" value="F:RNA polymerase II cis-regulatory region sequence-specific DNA binding"/>
    <property type="evidence" value="ECO:0007669"/>
    <property type="project" value="TreeGrafter"/>
</dbReference>
<keyword evidence="2 4" id="KW-0371">Homeobox</keyword>
<dbReference type="GO" id="GO:0005634">
    <property type="term" value="C:nucleus"/>
    <property type="evidence" value="ECO:0007669"/>
    <property type="project" value="UniProtKB-SubCell"/>
</dbReference>
<dbReference type="PANTHER" id="PTHR45664:SF12">
    <property type="entry name" value="PANCREAS_DUODENUM HOMEOBOX PROTEIN 1"/>
    <property type="match status" value="1"/>
</dbReference>
<dbReference type="PANTHER" id="PTHR45664">
    <property type="entry name" value="PROTEIN ZERKNUELLT 1-RELATED"/>
    <property type="match status" value="1"/>
</dbReference>
<dbReference type="GO" id="GO:0045944">
    <property type="term" value="P:positive regulation of transcription by RNA polymerase II"/>
    <property type="evidence" value="ECO:0007669"/>
    <property type="project" value="UniProtKB-ARBA"/>
</dbReference>
<evidence type="ECO:0000256" key="1">
    <source>
        <dbReference type="ARBA" id="ARBA00023125"/>
    </source>
</evidence>
<evidence type="ECO:0000256" key="5">
    <source>
        <dbReference type="RuleBase" id="RU000682"/>
    </source>
</evidence>
<evidence type="ECO:0000259" key="7">
    <source>
        <dbReference type="PROSITE" id="PS50071"/>
    </source>
</evidence>
<dbReference type="PROSITE" id="PS50071">
    <property type="entry name" value="HOMEOBOX_2"/>
    <property type="match status" value="1"/>
</dbReference>
<dbReference type="Proteomes" id="UP000594262">
    <property type="component" value="Unplaced"/>
</dbReference>
<dbReference type="PROSITE" id="PS00027">
    <property type="entry name" value="HOMEOBOX_1"/>
    <property type="match status" value="1"/>
</dbReference>
<dbReference type="Pfam" id="PF00046">
    <property type="entry name" value="Homeodomain"/>
    <property type="match status" value="1"/>
</dbReference>
<dbReference type="InterPro" id="IPR009057">
    <property type="entry name" value="Homeodomain-like_sf"/>
</dbReference>
<feature type="region of interest" description="Disordered" evidence="6">
    <location>
        <begin position="53"/>
        <end position="229"/>
    </location>
</feature>
<feature type="compositionally biased region" description="Basic residues" evidence="6">
    <location>
        <begin position="68"/>
        <end position="77"/>
    </location>
</feature>
<dbReference type="AlphaFoldDB" id="A0A7M5XHZ0"/>
<keyword evidence="9" id="KW-1185">Reference proteome</keyword>
<evidence type="ECO:0000256" key="4">
    <source>
        <dbReference type="PROSITE-ProRule" id="PRU00108"/>
    </source>
</evidence>
<dbReference type="PRINTS" id="PR00024">
    <property type="entry name" value="HOMEOBOX"/>
</dbReference>
<feature type="compositionally biased region" description="Polar residues" evidence="6">
    <location>
        <begin position="87"/>
        <end position="98"/>
    </location>
</feature>
<keyword evidence="3 4" id="KW-0539">Nucleus</keyword>
<dbReference type="Gene3D" id="1.10.10.60">
    <property type="entry name" value="Homeodomain-like"/>
    <property type="match status" value="1"/>
</dbReference>
<organism evidence="8 9">
    <name type="scientific">Clytia hemisphaerica</name>
    <dbReference type="NCBI Taxonomy" id="252671"/>
    <lineage>
        <taxon>Eukaryota</taxon>
        <taxon>Metazoa</taxon>
        <taxon>Cnidaria</taxon>
        <taxon>Hydrozoa</taxon>
        <taxon>Hydroidolina</taxon>
        <taxon>Leptothecata</taxon>
        <taxon>Obeliida</taxon>
        <taxon>Clytiidae</taxon>
        <taxon>Clytia</taxon>
    </lineage>
</organism>
<sequence length="438" mass="51482">MKIAYSSTEMLGTINRRKMLGDLTSSWKNKPTSPPLPAFKSSCWCHNERPSEHCIPSPTHTKEDIHRTRSPIYHHRVPSPDTRRHNQSPLHSQRMLHTQSEEPKQKPDLNSQKEEYRHSYSIQRHLSSSHASDFSRRSPKSETHEIPSPTHTQEEIHRKSAASPSLYRRSIVTPGATKEDSKNKRELKQRYQRSRSRSPVTKMSDRCTVSPRQRFTPSPPQTAKTAHDERAEITNIHRRQATPISRYNCYERPLSPTRPTIVHPQFNRKHDLTPPLQSPIPPLPALPHRVFEHSCKDCCCIEPSQPTYFRYPPPPPPTLPPAMQIKHSYYPNFYPRPFYYDFHFDYDRDGLKRFRTSFNTTQLTELEREFQSNKYLTRRRRVELAVGLNLSEKQVKVWFQNRRMKHKKQVRLDSSDDDEDEVADRRNEIKSPSGHHVI</sequence>
<evidence type="ECO:0000256" key="2">
    <source>
        <dbReference type="ARBA" id="ARBA00023155"/>
    </source>
</evidence>
<dbReference type="GeneID" id="136820395"/>
<accession>A0A7M5XHZ0</accession>
<feature type="compositionally biased region" description="Polar residues" evidence="6">
    <location>
        <begin position="210"/>
        <end position="224"/>
    </location>
</feature>
<dbReference type="EnsemblMetazoa" id="CLYHEMT023643.1">
    <property type="protein sequence ID" value="CLYHEMP023643.1"/>
    <property type="gene ID" value="CLYHEMG023643"/>
</dbReference>
<feature type="compositionally biased region" description="Basic and acidic residues" evidence="6">
    <location>
        <begin position="177"/>
        <end position="189"/>
    </location>
</feature>
<protein>
    <recommendedName>
        <fullName evidence="7">Homeobox domain-containing protein</fullName>
    </recommendedName>
</protein>
<dbReference type="RefSeq" id="XP_066932681.1">
    <property type="nucleotide sequence ID" value="XM_067076580.1"/>
</dbReference>
<keyword evidence="1 4" id="KW-0238">DNA-binding</keyword>
<dbReference type="InterPro" id="IPR020479">
    <property type="entry name" value="HD_metazoa"/>
</dbReference>
<feature type="region of interest" description="Disordered" evidence="6">
    <location>
        <begin position="409"/>
        <end position="438"/>
    </location>
</feature>
<feature type="domain" description="Homeobox" evidence="7">
    <location>
        <begin position="349"/>
        <end position="409"/>
    </location>
</feature>
<feature type="compositionally biased region" description="Basic and acidic residues" evidence="6">
    <location>
        <begin position="99"/>
        <end position="118"/>
    </location>
</feature>
<comment type="subcellular location">
    <subcellularLocation>
        <location evidence="4 5">Nucleus</location>
    </subcellularLocation>
</comment>
<dbReference type="SMART" id="SM00389">
    <property type="entry name" value="HOX"/>
    <property type="match status" value="1"/>
</dbReference>